<reference evidence="2" key="1">
    <citation type="submission" date="2016-04" db="EMBL/GenBank/DDBJ databases">
        <authorList>
            <person name="Tabuchi Yagui T.R."/>
        </authorList>
    </citation>
    <scope>NUCLEOTIDE SEQUENCE [LARGE SCALE GENOMIC DNA]</scope>
    <source>
        <strain evidence="2">NIES-26</strain>
    </source>
</reference>
<proteinExistence type="predicted"/>
<evidence type="ECO:0000313" key="3">
    <source>
        <dbReference type="Proteomes" id="UP000252107"/>
    </source>
</evidence>
<dbReference type="Proteomes" id="UP000252107">
    <property type="component" value="Unassembled WGS sequence"/>
</dbReference>
<organism evidence="2 3">
    <name type="scientific">Nostoc minutum NIES-26</name>
    <dbReference type="NCBI Taxonomy" id="1844469"/>
    <lineage>
        <taxon>Bacteria</taxon>
        <taxon>Bacillati</taxon>
        <taxon>Cyanobacteriota</taxon>
        <taxon>Cyanophyceae</taxon>
        <taxon>Nostocales</taxon>
        <taxon>Nostocaceae</taxon>
        <taxon>Nostoc</taxon>
    </lineage>
</organism>
<feature type="domain" description="Effector-associated" evidence="1">
    <location>
        <begin position="1"/>
        <end position="76"/>
    </location>
</feature>
<gene>
    <name evidence="2" type="ORF">A6770_23905</name>
</gene>
<accession>A0A367QVY7</accession>
<dbReference type="AlphaFoldDB" id="A0A367QVY7"/>
<comment type="caution">
    <text evidence="2">The sequence shown here is derived from an EMBL/GenBank/DDBJ whole genome shotgun (WGS) entry which is preliminary data.</text>
</comment>
<sequence>MADQDNLNDIIERILQGNQSEDDIEKIRRSLAVSDNQVVLQLGKYNVNIGQGKEIQIGDRIYQGADAETIRQIFQKLLELNAIAPTTPFYIYIVYQNDEGLKINSYSFPYSDIKKNSDYPRFLALLNQLPNLKIQPEMSVVFRISDEVTLDSTNATDNANTGVIVIPQAVMNYFEDSHLAFTYIKSYIDKFMNS</sequence>
<evidence type="ECO:0000259" key="1">
    <source>
        <dbReference type="Pfam" id="PF19954"/>
    </source>
</evidence>
<evidence type="ECO:0000313" key="2">
    <source>
        <dbReference type="EMBL" id="RCJ28377.1"/>
    </source>
</evidence>
<dbReference type="Pfam" id="PF19954">
    <property type="entry name" value="EAD10"/>
    <property type="match status" value="1"/>
</dbReference>
<keyword evidence="3" id="KW-1185">Reference proteome</keyword>
<name>A0A367QVY7_9NOSO</name>
<dbReference type="InterPro" id="IPR045429">
    <property type="entry name" value="EAD10"/>
</dbReference>
<protein>
    <recommendedName>
        <fullName evidence="1">Effector-associated domain-containing protein</fullName>
    </recommendedName>
</protein>
<dbReference type="EMBL" id="LXQD01000299">
    <property type="protein sequence ID" value="RCJ28377.1"/>
    <property type="molecule type" value="Genomic_DNA"/>
</dbReference>